<evidence type="ECO:0000256" key="3">
    <source>
        <dbReference type="ARBA" id="ARBA00022808"/>
    </source>
</evidence>
<keyword evidence="3 5" id="KW-0369">Histidine metabolism</keyword>
<evidence type="ECO:0000313" key="9">
    <source>
        <dbReference type="Proteomes" id="UP000663935"/>
    </source>
</evidence>
<keyword evidence="9" id="KW-1185">Reference proteome</keyword>
<dbReference type="Proteomes" id="UP000663935">
    <property type="component" value="Chromosome"/>
</dbReference>
<keyword evidence="2 5" id="KW-0378">Hydrolase</keyword>
<feature type="binding site" evidence="5">
    <location>
        <position position="163"/>
    </location>
    <ligand>
        <name>Mn(2+)</name>
        <dbReference type="ChEBI" id="CHEBI:29035"/>
        <label>2</label>
    </ligand>
</feature>
<proteinExistence type="inferred from homology"/>
<gene>
    <name evidence="5 8" type="primary">hutG</name>
    <name evidence="8" type="ORF">JL193_13300</name>
</gene>
<sequence length="321" mass="35937">MSFFNNLKIDYSVGNQKDWTGRKTVLENQYWYQNIQVSNIEKENFNHNIHIGLVGYSCEEGVRRNQGRIGARKGPASVRNKLGKIPIHFSDKNIVDFGNIICVDNHLEDCQKALSKSISKLISNHILPIAIGGGHDIAYANFSGIKDALKNSTKNKIGIINFDAHFDLRTVEAQPNSGTPFHQILSEFKKVSYFAIGIQQQSNTKELFEIAHKNNVSYVSNFECETFTESLKNKLTSFVEKVDYLYITIDLDGFSSAYATGVSAPSPLGFSPNFVYKTLAFLFKSKKVISCDIAELNPDFDVDNHTANLAAKLVDFMVLNA</sequence>
<feature type="binding site" evidence="5">
    <location>
        <position position="163"/>
    </location>
    <ligand>
        <name>Mn(2+)</name>
        <dbReference type="ChEBI" id="CHEBI:29035"/>
        <label>1</label>
    </ligand>
</feature>
<comment type="function">
    <text evidence="5">Catalyzes the conversion of N-formimidoyl-L-glutamate to L-glutamate and formamide.</text>
</comment>
<evidence type="ECO:0000256" key="7">
    <source>
        <dbReference type="PROSITE-ProRule" id="PRU00742"/>
    </source>
</evidence>
<comment type="similarity">
    <text evidence="5 7">Belongs to the arginase family.</text>
</comment>
<dbReference type="PROSITE" id="PS51409">
    <property type="entry name" value="ARGINASE_2"/>
    <property type="match status" value="1"/>
</dbReference>
<evidence type="ECO:0000256" key="5">
    <source>
        <dbReference type="HAMAP-Rule" id="MF_00737"/>
    </source>
</evidence>
<comment type="pathway">
    <text evidence="5">Amino-acid degradation; L-histidine degradation into L-glutamate; L-glutamate from N-formimidoyl-L-glutamate (hydrolase route): step 1/1.</text>
</comment>
<comment type="cofactor">
    <cofactor evidence="5">
        <name>Mn(2+)</name>
        <dbReference type="ChEBI" id="CHEBI:29035"/>
    </cofactor>
    <text evidence="5">Binds 2 manganese ions per subunit.</text>
</comment>
<feature type="binding site" evidence="5">
    <location>
        <position position="165"/>
    </location>
    <ligand>
        <name>Mn(2+)</name>
        <dbReference type="ChEBI" id="CHEBI:29035"/>
        <label>2</label>
    </ligand>
</feature>
<dbReference type="NCBIfam" id="TIGR01227">
    <property type="entry name" value="hutG"/>
    <property type="match status" value="1"/>
</dbReference>
<dbReference type="PANTHER" id="PTHR11358">
    <property type="entry name" value="ARGINASE/AGMATINASE"/>
    <property type="match status" value="1"/>
</dbReference>
<dbReference type="RefSeq" id="WP_207971261.1">
    <property type="nucleotide sequence ID" value="NZ_CP071795.1"/>
</dbReference>
<feature type="binding site" evidence="5">
    <location>
        <position position="252"/>
    </location>
    <ligand>
        <name>Mn(2+)</name>
        <dbReference type="ChEBI" id="CHEBI:29035"/>
        <label>2</label>
    </ligand>
</feature>
<dbReference type="InterPro" id="IPR005923">
    <property type="entry name" value="HutG"/>
</dbReference>
<dbReference type="EMBL" id="CP071795">
    <property type="protein sequence ID" value="QTD37086.1"/>
    <property type="molecule type" value="Genomic_DNA"/>
</dbReference>
<keyword evidence="1 5" id="KW-0479">Metal-binding</keyword>
<dbReference type="CDD" id="cd09988">
    <property type="entry name" value="Formimidoylglutamase"/>
    <property type="match status" value="1"/>
</dbReference>
<comment type="catalytic activity">
    <reaction evidence="5">
        <text>N-formimidoyl-L-glutamate + H2O = formamide + L-glutamate</text>
        <dbReference type="Rhea" id="RHEA:22492"/>
        <dbReference type="ChEBI" id="CHEBI:15377"/>
        <dbReference type="ChEBI" id="CHEBI:16397"/>
        <dbReference type="ChEBI" id="CHEBI:29985"/>
        <dbReference type="ChEBI" id="CHEBI:58928"/>
        <dbReference type="EC" id="3.5.3.8"/>
    </reaction>
</comment>
<dbReference type="InterPro" id="IPR006035">
    <property type="entry name" value="Ureohydrolase"/>
</dbReference>
<reference evidence="8 9" key="1">
    <citation type="submission" date="2021-03" db="EMBL/GenBank/DDBJ databases">
        <title>Complete genome of Polaribacter_sp.G4M1.</title>
        <authorList>
            <person name="Jeong S.W."/>
            <person name="Bae J.W."/>
        </authorList>
    </citation>
    <scope>NUCLEOTIDE SEQUENCE [LARGE SCALE GENOMIC DNA]</scope>
    <source>
        <strain evidence="8 9">G4M1</strain>
    </source>
</reference>
<evidence type="ECO:0000256" key="6">
    <source>
        <dbReference type="NCBIfam" id="TIGR01227"/>
    </source>
</evidence>
<keyword evidence="4 5" id="KW-0464">Manganese</keyword>
<feature type="binding site" evidence="5">
    <location>
        <position position="135"/>
    </location>
    <ligand>
        <name>Mn(2+)</name>
        <dbReference type="ChEBI" id="CHEBI:29035"/>
        <label>1</label>
    </ligand>
</feature>
<feature type="binding site" evidence="5">
    <location>
        <position position="250"/>
    </location>
    <ligand>
        <name>Mn(2+)</name>
        <dbReference type="ChEBI" id="CHEBI:29035"/>
        <label>2</label>
    </ligand>
</feature>
<accession>A0ABX7SU59</accession>
<dbReference type="PANTHER" id="PTHR11358:SF35">
    <property type="entry name" value="FORMIMIDOYLGLUTAMASE"/>
    <property type="match status" value="1"/>
</dbReference>
<evidence type="ECO:0000313" key="8">
    <source>
        <dbReference type="EMBL" id="QTD37086.1"/>
    </source>
</evidence>
<dbReference type="HAMAP" id="MF_00737">
    <property type="entry name" value="Formimidoylglutam"/>
    <property type="match status" value="1"/>
</dbReference>
<dbReference type="InterPro" id="IPR023696">
    <property type="entry name" value="Ureohydrolase_dom_sf"/>
</dbReference>
<dbReference type="Pfam" id="PF00491">
    <property type="entry name" value="Arginase"/>
    <property type="match status" value="1"/>
</dbReference>
<name>A0ABX7SU59_9FLAO</name>
<evidence type="ECO:0000256" key="2">
    <source>
        <dbReference type="ARBA" id="ARBA00022801"/>
    </source>
</evidence>
<evidence type="ECO:0000256" key="4">
    <source>
        <dbReference type="ARBA" id="ARBA00023211"/>
    </source>
</evidence>
<dbReference type="GO" id="GO:0050415">
    <property type="term" value="F:formimidoylglutamase activity"/>
    <property type="evidence" value="ECO:0007669"/>
    <property type="project" value="UniProtKB-EC"/>
</dbReference>
<feature type="binding site" evidence="5">
    <location>
        <position position="250"/>
    </location>
    <ligand>
        <name>Mn(2+)</name>
        <dbReference type="ChEBI" id="CHEBI:29035"/>
        <label>1</label>
    </ligand>
</feature>
<evidence type="ECO:0000256" key="1">
    <source>
        <dbReference type="ARBA" id="ARBA00022723"/>
    </source>
</evidence>
<dbReference type="SUPFAM" id="SSF52768">
    <property type="entry name" value="Arginase/deacetylase"/>
    <property type="match status" value="1"/>
</dbReference>
<organism evidence="8 9">
    <name type="scientific">Polaribacter batillariae</name>
    <dbReference type="NCBI Taxonomy" id="2808900"/>
    <lineage>
        <taxon>Bacteria</taxon>
        <taxon>Pseudomonadati</taxon>
        <taxon>Bacteroidota</taxon>
        <taxon>Flavobacteriia</taxon>
        <taxon>Flavobacteriales</taxon>
        <taxon>Flavobacteriaceae</taxon>
    </lineage>
</organism>
<feature type="binding site" evidence="5">
    <location>
        <position position="167"/>
    </location>
    <ligand>
        <name>Mn(2+)</name>
        <dbReference type="ChEBI" id="CHEBI:29035"/>
        <label>1</label>
    </ligand>
</feature>
<dbReference type="Gene3D" id="3.40.800.10">
    <property type="entry name" value="Ureohydrolase domain"/>
    <property type="match status" value="1"/>
</dbReference>
<dbReference type="EC" id="3.5.3.8" evidence="5 6"/>
<protein>
    <recommendedName>
        <fullName evidence="5 6">Formimidoylglutamase</fullName>
        <ecNumber evidence="5 6">3.5.3.8</ecNumber>
    </recommendedName>
    <alternativeName>
        <fullName evidence="5">Formiminoglutamase</fullName>
    </alternativeName>
    <alternativeName>
        <fullName evidence="5">Formiminoglutamate hydrolase</fullName>
    </alternativeName>
</protein>